<protein>
    <submittedName>
        <fullName evidence="1">Uncharacterized protein</fullName>
    </submittedName>
</protein>
<sequence length="70" mass="7790">LFWGVACSWTCLCKPERGSFFGLTGGMEANRWRPVREEASAATSDGNSADWRVQLDPEARQRVVGQIMEA</sequence>
<accession>A0A9E7JE29</accession>
<feature type="non-terminal residue" evidence="1">
    <location>
        <position position="1"/>
    </location>
</feature>
<reference evidence="1" key="1">
    <citation type="submission" date="2022-05" db="EMBL/GenBank/DDBJ databases">
        <title>The Musa troglodytarum L. genome provides insights into the mechanism of non-climacteric behaviour and enrichment of carotenoids.</title>
        <authorList>
            <person name="Wang J."/>
        </authorList>
    </citation>
    <scope>NUCLEOTIDE SEQUENCE</scope>
    <source>
        <tissue evidence="1">Leaf</tissue>
    </source>
</reference>
<evidence type="ECO:0000313" key="1">
    <source>
        <dbReference type="EMBL" id="URD77566.1"/>
    </source>
</evidence>
<keyword evidence="2" id="KW-1185">Reference proteome</keyword>
<evidence type="ECO:0000313" key="2">
    <source>
        <dbReference type="Proteomes" id="UP001055439"/>
    </source>
</evidence>
<name>A0A9E7JE29_9LILI</name>
<gene>
    <name evidence="1" type="ORF">MUK42_08302</name>
</gene>
<organism evidence="1 2">
    <name type="scientific">Musa troglodytarum</name>
    <name type="common">fe'i banana</name>
    <dbReference type="NCBI Taxonomy" id="320322"/>
    <lineage>
        <taxon>Eukaryota</taxon>
        <taxon>Viridiplantae</taxon>
        <taxon>Streptophyta</taxon>
        <taxon>Embryophyta</taxon>
        <taxon>Tracheophyta</taxon>
        <taxon>Spermatophyta</taxon>
        <taxon>Magnoliopsida</taxon>
        <taxon>Liliopsida</taxon>
        <taxon>Zingiberales</taxon>
        <taxon>Musaceae</taxon>
        <taxon>Musa</taxon>
    </lineage>
</organism>
<dbReference type="EMBL" id="CP097503">
    <property type="protein sequence ID" value="URD77566.1"/>
    <property type="molecule type" value="Genomic_DNA"/>
</dbReference>
<dbReference type="OrthoDB" id="1912459at2759"/>
<dbReference type="Proteomes" id="UP001055439">
    <property type="component" value="Chromosome 10"/>
</dbReference>
<dbReference type="AlphaFoldDB" id="A0A9E7JE29"/>
<proteinExistence type="predicted"/>